<dbReference type="Gene3D" id="1.20.1050.90">
    <property type="entry name" value="RecF/RecN/SMC, N-terminal domain"/>
    <property type="match status" value="1"/>
</dbReference>
<dbReference type="GO" id="GO:0005524">
    <property type="term" value="F:ATP binding"/>
    <property type="evidence" value="ECO:0007669"/>
    <property type="project" value="UniProtKB-UniRule"/>
</dbReference>
<keyword evidence="6" id="KW-0227">DNA damage</keyword>
<keyword evidence="3 6" id="KW-0547">Nucleotide-binding</keyword>
<comment type="function">
    <text evidence="6">The RecF protein is involved in DNA metabolism; it is required for DNA replication and normal SOS inducibility. RecF binds preferentially to single-stranded, linear DNA. It also seems to bind ATP.</text>
</comment>
<organism evidence="8 9">
    <name type="scientific">Methylotuvimicrobium buryatense</name>
    <name type="common">Methylomicrobium buryatense</name>
    <dbReference type="NCBI Taxonomy" id="95641"/>
    <lineage>
        <taxon>Bacteria</taxon>
        <taxon>Pseudomonadati</taxon>
        <taxon>Pseudomonadota</taxon>
        <taxon>Gammaproteobacteria</taxon>
        <taxon>Methylococcales</taxon>
        <taxon>Methylococcaceae</taxon>
        <taxon>Methylotuvimicrobium</taxon>
    </lineage>
</organism>
<proteinExistence type="inferred from homology"/>
<dbReference type="Pfam" id="PF02463">
    <property type="entry name" value="SMC_N"/>
    <property type="match status" value="1"/>
</dbReference>
<keyword evidence="1 6" id="KW-0963">Cytoplasm</keyword>
<dbReference type="GO" id="GO:0005737">
    <property type="term" value="C:cytoplasm"/>
    <property type="evidence" value="ECO:0007669"/>
    <property type="project" value="UniProtKB-SubCell"/>
</dbReference>
<evidence type="ECO:0000256" key="5">
    <source>
        <dbReference type="ARBA" id="ARBA00023125"/>
    </source>
</evidence>
<dbReference type="InterPro" id="IPR027417">
    <property type="entry name" value="P-loop_NTPase"/>
</dbReference>
<dbReference type="OrthoDB" id="9803889at2"/>
<dbReference type="GO" id="GO:0009432">
    <property type="term" value="P:SOS response"/>
    <property type="evidence" value="ECO:0007669"/>
    <property type="project" value="UniProtKB-UniRule"/>
</dbReference>
<evidence type="ECO:0000259" key="7">
    <source>
        <dbReference type="Pfam" id="PF02463"/>
    </source>
</evidence>
<sequence length="359" mass="41289">MSLQKLDIFNVRNIRQASLQPSPGLNLIYGANASGKSSVLEAIFILGRARSFRTTHIKQVVNFDRNDLIVSGKVLQQGGRSSCQLGVQFDGKVSEIRIQQLPNQPRHLLAYALPIQLIEPKSYRLLDTGPQIRREFIDWGTFNENEQFLLAWRQYKTALNQRNALIKLKQTHSIQVWNNEMVNYGTIVDQYRRAYLQRLEPVFQEFVSRFLGCETVQFDYLSGWDSGKGFRQSLDDDLDRDLRYKMTHSGPHRADFIVSVNNRLAKDFVSRGQLKLLVLCLKLAQVQLLSTHQSNNVCVLIDDFTAELDTTKRALLIEYLQAMDVQVFITATELSEYGDLSKLNNYKMFHVEHGEIKQA</sequence>
<evidence type="ECO:0000256" key="4">
    <source>
        <dbReference type="ARBA" id="ARBA00022840"/>
    </source>
</evidence>
<dbReference type="Gene3D" id="3.40.50.300">
    <property type="entry name" value="P-loop containing nucleotide triphosphate hydrolases"/>
    <property type="match status" value="1"/>
</dbReference>
<evidence type="ECO:0000313" key="9">
    <source>
        <dbReference type="Proteomes" id="UP000305881"/>
    </source>
</evidence>
<dbReference type="GO" id="GO:0006260">
    <property type="term" value="P:DNA replication"/>
    <property type="evidence" value="ECO:0007669"/>
    <property type="project" value="UniProtKB-UniRule"/>
</dbReference>
<dbReference type="AlphaFoldDB" id="A0A4P9UIH3"/>
<gene>
    <name evidence="6 8" type="primary">recF</name>
    <name evidence="8" type="ORF">EQU24_00015</name>
</gene>
<evidence type="ECO:0000256" key="6">
    <source>
        <dbReference type="HAMAP-Rule" id="MF_00365"/>
    </source>
</evidence>
<comment type="subcellular location">
    <subcellularLocation>
        <location evidence="6">Cytoplasm</location>
    </subcellularLocation>
</comment>
<dbReference type="GO" id="GO:0003697">
    <property type="term" value="F:single-stranded DNA binding"/>
    <property type="evidence" value="ECO:0007669"/>
    <property type="project" value="UniProtKB-UniRule"/>
</dbReference>
<dbReference type="InterPro" id="IPR003395">
    <property type="entry name" value="RecF/RecN/SMC_N"/>
</dbReference>
<dbReference type="GO" id="GO:0006302">
    <property type="term" value="P:double-strand break repair"/>
    <property type="evidence" value="ECO:0007669"/>
    <property type="project" value="TreeGrafter"/>
</dbReference>
<comment type="similarity">
    <text evidence="6">Belongs to the RecF family.</text>
</comment>
<dbReference type="Proteomes" id="UP000305881">
    <property type="component" value="Chromosome"/>
</dbReference>
<accession>A0A4P9UIH3</accession>
<feature type="binding site" evidence="6">
    <location>
        <begin position="30"/>
        <end position="37"/>
    </location>
    <ligand>
        <name>ATP</name>
        <dbReference type="ChEBI" id="CHEBI:30616"/>
    </ligand>
</feature>
<evidence type="ECO:0000256" key="1">
    <source>
        <dbReference type="ARBA" id="ARBA00022490"/>
    </source>
</evidence>
<dbReference type="PANTHER" id="PTHR32182">
    <property type="entry name" value="DNA REPLICATION AND REPAIR PROTEIN RECF"/>
    <property type="match status" value="1"/>
</dbReference>
<evidence type="ECO:0000313" key="8">
    <source>
        <dbReference type="EMBL" id="QCW80818.1"/>
    </source>
</evidence>
<dbReference type="HAMAP" id="MF_00365">
    <property type="entry name" value="RecF"/>
    <property type="match status" value="1"/>
</dbReference>
<keyword evidence="5 6" id="KW-0238">DNA-binding</keyword>
<dbReference type="PANTHER" id="PTHR32182:SF0">
    <property type="entry name" value="DNA REPLICATION AND REPAIR PROTEIN RECF"/>
    <property type="match status" value="1"/>
</dbReference>
<evidence type="ECO:0000256" key="3">
    <source>
        <dbReference type="ARBA" id="ARBA00022741"/>
    </source>
</evidence>
<keyword evidence="6" id="KW-0234">DNA repair</keyword>
<keyword evidence="4 6" id="KW-0067">ATP-binding</keyword>
<feature type="domain" description="RecF/RecN/SMC N-terminal" evidence="7">
    <location>
        <begin position="3"/>
        <end position="354"/>
    </location>
</feature>
<dbReference type="InterPro" id="IPR001238">
    <property type="entry name" value="DNA-binding_RecF"/>
</dbReference>
<dbReference type="STRING" id="675511.GCA_000341735_02998"/>
<dbReference type="InterPro" id="IPR042174">
    <property type="entry name" value="RecF_2"/>
</dbReference>
<protein>
    <recommendedName>
        <fullName evidence="6">DNA replication and repair protein RecF</fullName>
    </recommendedName>
</protein>
<dbReference type="EMBL" id="CP035467">
    <property type="protein sequence ID" value="QCW80818.1"/>
    <property type="molecule type" value="Genomic_DNA"/>
</dbReference>
<keyword evidence="6" id="KW-0742">SOS response</keyword>
<dbReference type="NCBIfam" id="TIGR00611">
    <property type="entry name" value="recf"/>
    <property type="match status" value="1"/>
</dbReference>
<reference evidence="9" key="1">
    <citation type="journal article" date="2019" name="J. Bacteriol.">
        <title>A Mutagenic Screen Identifies a TonB-Dependent Receptor Required for the Lanthanide Metal Switch in the Type I Methanotroph 'Methylotuvimicrobium buryatense' 5GB1C.</title>
        <authorList>
            <person name="Groom J.D."/>
            <person name="Ford S.M."/>
            <person name="Pesesky M.W."/>
            <person name="Lidstrom M.E."/>
        </authorList>
    </citation>
    <scope>NUCLEOTIDE SEQUENCE [LARGE SCALE GENOMIC DNA]</scope>
    <source>
        <strain evidence="9">5GB1C</strain>
    </source>
</reference>
<dbReference type="GO" id="GO:0000731">
    <property type="term" value="P:DNA synthesis involved in DNA repair"/>
    <property type="evidence" value="ECO:0007669"/>
    <property type="project" value="TreeGrafter"/>
</dbReference>
<keyword evidence="2 6" id="KW-0235">DNA replication</keyword>
<dbReference type="RefSeq" id="WP_017841470.1">
    <property type="nucleotide sequence ID" value="NZ_CP035467.1"/>
</dbReference>
<dbReference type="KEGG" id="mbur:EQU24_00015"/>
<evidence type="ECO:0000256" key="2">
    <source>
        <dbReference type="ARBA" id="ARBA00022705"/>
    </source>
</evidence>
<name>A0A4P9UIH3_METBY</name>
<dbReference type="SUPFAM" id="SSF52540">
    <property type="entry name" value="P-loop containing nucleoside triphosphate hydrolases"/>
    <property type="match status" value="1"/>
</dbReference>
<keyword evidence="9" id="KW-1185">Reference proteome</keyword>